<keyword evidence="5" id="KW-0238">DNA-binding</keyword>
<feature type="binding site" evidence="7">
    <location>
        <position position="112"/>
    </location>
    <ligand>
        <name>Zn(2+)</name>
        <dbReference type="ChEBI" id="CHEBI:29105"/>
    </ligand>
</feature>
<keyword evidence="7" id="KW-0479">Metal-binding</keyword>
<dbReference type="InterPro" id="IPR036388">
    <property type="entry name" value="WH-like_DNA-bd_sf"/>
</dbReference>
<keyword evidence="6" id="KW-0804">Transcription</keyword>
<dbReference type="GO" id="GO:0003700">
    <property type="term" value="F:DNA-binding transcription factor activity"/>
    <property type="evidence" value="ECO:0007669"/>
    <property type="project" value="InterPro"/>
</dbReference>
<evidence type="ECO:0000256" key="5">
    <source>
        <dbReference type="ARBA" id="ARBA00023125"/>
    </source>
</evidence>
<dbReference type="SUPFAM" id="SSF46785">
    <property type="entry name" value="Winged helix' DNA-binding domain"/>
    <property type="match status" value="1"/>
</dbReference>
<evidence type="ECO:0000256" key="3">
    <source>
        <dbReference type="ARBA" id="ARBA00022833"/>
    </source>
</evidence>
<evidence type="ECO:0000313" key="9">
    <source>
        <dbReference type="EMBL" id="SDR15613.1"/>
    </source>
</evidence>
<feature type="binding site" evidence="7">
    <location>
        <position position="153"/>
    </location>
    <ligand>
        <name>Zn(2+)</name>
        <dbReference type="ChEBI" id="CHEBI:29105"/>
    </ligand>
</feature>
<dbReference type="Pfam" id="PF01475">
    <property type="entry name" value="FUR"/>
    <property type="match status" value="1"/>
</dbReference>
<evidence type="ECO:0000256" key="2">
    <source>
        <dbReference type="ARBA" id="ARBA00022491"/>
    </source>
</evidence>
<dbReference type="GO" id="GO:0000976">
    <property type="term" value="F:transcription cis-regulatory region binding"/>
    <property type="evidence" value="ECO:0007669"/>
    <property type="project" value="TreeGrafter"/>
</dbReference>
<dbReference type="InterPro" id="IPR043135">
    <property type="entry name" value="Fur_C"/>
</dbReference>
<evidence type="ECO:0000256" key="8">
    <source>
        <dbReference type="SAM" id="MobiDB-lite"/>
    </source>
</evidence>
<evidence type="ECO:0000256" key="6">
    <source>
        <dbReference type="ARBA" id="ARBA00023163"/>
    </source>
</evidence>
<feature type="compositionally biased region" description="Basic residues" evidence="8">
    <location>
        <begin position="1"/>
        <end position="12"/>
    </location>
</feature>
<dbReference type="GO" id="GO:0045892">
    <property type="term" value="P:negative regulation of DNA-templated transcription"/>
    <property type="evidence" value="ECO:0007669"/>
    <property type="project" value="TreeGrafter"/>
</dbReference>
<dbReference type="EMBL" id="FNKX01000001">
    <property type="protein sequence ID" value="SDR15613.1"/>
    <property type="molecule type" value="Genomic_DNA"/>
</dbReference>
<dbReference type="Gene3D" id="1.10.10.10">
    <property type="entry name" value="Winged helix-like DNA-binding domain superfamily/Winged helix DNA-binding domain"/>
    <property type="match status" value="1"/>
</dbReference>
<keyword evidence="10" id="KW-1185">Reference proteome</keyword>
<feature type="binding site" evidence="7">
    <location>
        <position position="156"/>
    </location>
    <ligand>
        <name>Zn(2+)</name>
        <dbReference type="ChEBI" id="CHEBI:29105"/>
    </ligand>
</feature>
<evidence type="ECO:0000313" key="10">
    <source>
        <dbReference type="Proteomes" id="UP000199365"/>
    </source>
</evidence>
<dbReference type="Gene3D" id="3.30.1490.190">
    <property type="match status" value="1"/>
</dbReference>
<comment type="similarity">
    <text evidence="1">Belongs to the Fur family.</text>
</comment>
<dbReference type="GO" id="GO:1900376">
    <property type="term" value="P:regulation of secondary metabolite biosynthetic process"/>
    <property type="evidence" value="ECO:0007669"/>
    <property type="project" value="TreeGrafter"/>
</dbReference>
<keyword evidence="3 7" id="KW-0862">Zinc</keyword>
<dbReference type="Proteomes" id="UP000199365">
    <property type="component" value="Unassembled WGS sequence"/>
</dbReference>
<organism evidence="9 10">
    <name type="scientific">Paraburkholderia tuberum</name>
    <dbReference type="NCBI Taxonomy" id="157910"/>
    <lineage>
        <taxon>Bacteria</taxon>
        <taxon>Pseudomonadati</taxon>
        <taxon>Pseudomonadota</taxon>
        <taxon>Betaproteobacteria</taxon>
        <taxon>Burkholderiales</taxon>
        <taxon>Burkholderiaceae</taxon>
        <taxon>Paraburkholderia</taxon>
    </lineage>
</organism>
<sequence length="161" mass="17745">MPTRHSPRKHPPHAPTDWPSRLREAGLRSTALTVAVLERLEGAEQPRSHEELARDLGAATGAGKVDRVTLYRILDRLTAVGLLTRIQGSDRAWRHAIAEHETSTGYFECDHCHNISALPEDPELAGVLARIERKLSRRGVHSTNSAVTIHGTCRDCSTHGV</sequence>
<dbReference type="GO" id="GO:0008270">
    <property type="term" value="F:zinc ion binding"/>
    <property type="evidence" value="ECO:0007669"/>
    <property type="project" value="TreeGrafter"/>
</dbReference>
<dbReference type="AlphaFoldDB" id="A0A1H1GRA9"/>
<evidence type="ECO:0000256" key="1">
    <source>
        <dbReference type="ARBA" id="ARBA00007957"/>
    </source>
</evidence>
<feature type="region of interest" description="Disordered" evidence="8">
    <location>
        <begin position="1"/>
        <end position="20"/>
    </location>
</feature>
<feature type="binding site" evidence="7">
    <location>
        <position position="109"/>
    </location>
    <ligand>
        <name>Zn(2+)</name>
        <dbReference type="ChEBI" id="CHEBI:29105"/>
    </ligand>
</feature>
<accession>A0A1H1GRA9</accession>
<dbReference type="STRING" id="157910.SAMN05445850_3031"/>
<name>A0A1H1GRA9_9BURK</name>
<dbReference type="InterPro" id="IPR036390">
    <property type="entry name" value="WH_DNA-bd_sf"/>
</dbReference>
<keyword evidence="4" id="KW-0805">Transcription regulation</keyword>
<dbReference type="PANTHER" id="PTHR33202">
    <property type="entry name" value="ZINC UPTAKE REGULATION PROTEIN"/>
    <property type="match status" value="1"/>
</dbReference>
<dbReference type="InterPro" id="IPR002481">
    <property type="entry name" value="FUR"/>
</dbReference>
<evidence type="ECO:0000256" key="4">
    <source>
        <dbReference type="ARBA" id="ARBA00023015"/>
    </source>
</evidence>
<evidence type="ECO:0000256" key="7">
    <source>
        <dbReference type="PIRSR" id="PIRSR602481-1"/>
    </source>
</evidence>
<gene>
    <name evidence="9" type="ORF">SAMN05445850_3031</name>
</gene>
<proteinExistence type="inferred from homology"/>
<dbReference type="PANTHER" id="PTHR33202:SF7">
    <property type="entry name" value="FERRIC UPTAKE REGULATION PROTEIN"/>
    <property type="match status" value="1"/>
</dbReference>
<reference evidence="10" key="1">
    <citation type="submission" date="2016-10" db="EMBL/GenBank/DDBJ databases">
        <authorList>
            <person name="Varghese N."/>
            <person name="Submissions S."/>
        </authorList>
    </citation>
    <scope>NUCLEOTIDE SEQUENCE [LARGE SCALE GENOMIC DNA]</scope>
    <source>
        <strain evidence="10">DUS833</strain>
    </source>
</reference>
<protein>
    <submittedName>
        <fullName evidence="9">Fur family transcriptional regulator, ferric uptake regulator</fullName>
    </submittedName>
</protein>
<comment type="cofactor">
    <cofactor evidence="7">
        <name>Zn(2+)</name>
        <dbReference type="ChEBI" id="CHEBI:29105"/>
    </cofactor>
    <text evidence="7">Binds 1 zinc ion per subunit.</text>
</comment>
<keyword evidence="2" id="KW-0678">Repressor</keyword>